<protein>
    <submittedName>
        <fullName evidence="1">Uncharacterized protein</fullName>
    </submittedName>
</protein>
<gene>
    <name evidence="1" type="ORF">L798_10564</name>
</gene>
<dbReference type="AlphaFoldDB" id="A0A067QY01"/>
<proteinExistence type="predicted"/>
<sequence length="101" mass="11660">MIILRRGAQATMCCFSRICSSIINVPKKEFEGISHQLISVHLFNLENFDLSRKCDRFVLAVQFYQGEGADEYTVCVHYYCLEKIRLCDFDVICVGFLYCGI</sequence>
<dbReference type="EMBL" id="KK852891">
    <property type="protein sequence ID" value="KDR14256.1"/>
    <property type="molecule type" value="Genomic_DNA"/>
</dbReference>
<keyword evidence="2" id="KW-1185">Reference proteome</keyword>
<dbReference type="Proteomes" id="UP000027135">
    <property type="component" value="Unassembled WGS sequence"/>
</dbReference>
<evidence type="ECO:0000313" key="2">
    <source>
        <dbReference type="Proteomes" id="UP000027135"/>
    </source>
</evidence>
<dbReference type="InParanoid" id="A0A067QY01"/>
<reference evidence="1 2" key="1">
    <citation type="journal article" date="2014" name="Nat. Commun.">
        <title>Molecular traces of alternative social organization in a termite genome.</title>
        <authorList>
            <person name="Terrapon N."/>
            <person name="Li C."/>
            <person name="Robertson H.M."/>
            <person name="Ji L."/>
            <person name="Meng X."/>
            <person name="Booth W."/>
            <person name="Chen Z."/>
            <person name="Childers C.P."/>
            <person name="Glastad K.M."/>
            <person name="Gokhale K."/>
            <person name="Gowin J."/>
            <person name="Gronenberg W."/>
            <person name="Hermansen R.A."/>
            <person name="Hu H."/>
            <person name="Hunt B.G."/>
            <person name="Huylmans A.K."/>
            <person name="Khalil S.M."/>
            <person name="Mitchell R.D."/>
            <person name="Munoz-Torres M.C."/>
            <person name="Mustard J.A."/>
            <person name="Pan H."/>
            <person name="Reese J.T."/>
            <person name="Scharf M.E."/>
            <person name="Sun F."/>
            <person name="Vogel H."/>
            <person name="Xiao J."/>
            <person name="Yang W."/>
            <person name="Yang Z."/>
            <person name="Yang Z."/>
            <person name="Zhou J."/>
            <person name="Zhu J."/>
            <person name="Brent C.S."/>
            <person name="Elsik C.G."/>
            <person name="Goodisman M.A."/>
            <person name="Liberles D.A."/>
            <person name="Roe R.M."/>
            <person name="Vargo E.L."/>
            <person name="Vilcinskas A."/>
            <person name="Wang J."/>
            <person name="Bornberg-Bauer E."/>
            <person name="Korb J."/>
            <person name="Zhang G."/>
            <person name="Liebig J."/>
        </authorList>
    </citation>
    <scope>NUCLEOTIDE SEQUENCE [LARGE SCALE GENOMIC DNA]</scope>
    <source>
        <tissue evidence="1">Whole organism</tissue>
    </source>
</reference>
<evidence type="ECO:0000313" key="1">
    <source>
        <dbReference type="EMBL" id="KDR14256.1"/>
    </source>
</evidence>
<accession>A0A067QY01</accession>
<name>A0A067QY01_ZOONE</name>
<organism evidence="1 2">
    <name type="scientific">Zootermopsis nevadensis</name>
    <name type="common">Dampwood termite</name>
    <dbReference type="NCBI Taxonomy" id="136037"/>
    <lineage>
        <taxon>Eukaryota</taxon>
        <taxon>Metazoa</taxon>
        <taxon>Ecdysozoa</taxon>
        <taxon>Arthropoda</taxon>
        <taxon>Hexapoda</taxon>
        <taxon>Insecta</taxon>
        <taxon>Pterygota</taxon>
        <taxon>Neoptera</taxon>
        <taxon>Polyneoptera</taxon>
        <taxon>Dictyoptera</taxon>
        <taxon>Blattodea</taxon>
        <taxon>Blattoidea</taxon>
        <taxon>Termitoidae</taxon>
        <taxon>Termopsidae</taxon>
        <taxon>Zootermopsis</taxon>
    </lineage>
</organism>